<accession>A0A507C491</accession>
<dbReference type="STRING" id="1806994.A0A507C491"/>
<dbReference type="GO" id="GO:0016787">
    <property type="term" value="F:hydrolase activity"/>
    <property type="evidence" value="ECO:0007669"/>
    <property type="project" value="UniProtKB-KW"/>
</dbReference>
<evidence type="ECO:0000259" key="2">
    <source>
        <dbReference type="Pfam" id="PF07859"/>
    </source>
</evidence>
<gene>
    <name evidence="3" type="ORF">SmJEL517_g02934</name>
</gene>
<reference evidence="3 4" key="1">
    <citation type="journal article" date="2019" name="Sci. Rep.">
        <title>Comparative genomics of chytrid fungi reveal insights into the obligate biotrophic and pathogenic lifestyle of Synchytrium endobioticum.</title>
        <authorList>
            <person name="van de Vossenberg B.T.L.H."/>
            <person name="Warris S."/>
            <person name="Nguyen H.D.T."/>
            <person name="van Gent-Pelzer M.P.E."/>
            <person name="Joly D.L."/>
            <person name="van de Geest H.C."/>
            <person name="Bonants P.J.M."/>
            <person name="Smith D.S."/>
            <person name="Levesque C.A."/>
            <person name="van der Lee T.A.J."/>
        </authorList>
    </citation>
    <scope>NUCLEOTIDE SEQUENCE [LARGE SCALE GENOMIC DNA]</scope>
    <source>
        <strain evidence="3 4">JEL517</strain>
    </source>
</reference>
<dbReference type="GeneID" id="42004159"/>
<dbReference type="OrthoDB" id="408631at2759"/>
<keyword evidence="1" id="KW-0378">Hydrolase</keyword>
<dbReference type="AlphaFoldDB" id="A0A507C491"/>
<dbReference type="EMBL" id="QEAO01000014">
    <property type="protein sequence ID" value="TPX34291.1"/>
    <property type="molecule type" value="Genomic_DNA"/>
</dbReference>
<sequence>MRSENAKVACLGPGNAFSDLTRKELLQATEKAFRPNWKLSWFLRTYTARTLLGYYRTSVKRARKLAPRAKKAPKRIIFQRGVIPRREDLTIESTKEKEKVDGDVDVEWIQDPQALDTPHDQPAPRIILFLHGGGYYLYDSKCYRGITWRLAHFAQARVLSVDYRLAPESPFPCALQDALSAYSHLISPTDGKSPCYSPSQIVICGDSAGGGLAIGTMLYIRDHPDQFPLPAGLVGICPLLDLTSSMPSVQINRVWDYLTKNPIDPIWCHENRQHVYIPDNSYFKHPYVSPSFATEDVNRPICPTLIQIGEVELFRDESIYWVAETFKHSPISLEIYEDYVHDFHLVMQPANTLQAYQRIGTFVKDITSGKPFDVVGENRTVKVFYKDKSMKPVDGMKYIEDGWALLREYAAKNAAVADGQQSRVPIKAKTDAADETNTDAIQTADVSAQSLMKRLRKVFRY</sequence>
<dbReference type="PANTHER" id="PTHR48081">
    <property type="entry name" value="AB HYDROLASE SUPERFAMILY PROTEIN C4A8.06C"/>
    <property type="match status" value="1"/>
</dbReference>
<dbReference type="PANTHER" id="PTHR48081:SF8">
    <property type="entry name" value="ALPHA_BETA HYDROLASE FOLD-3 DOMAIN-CONTAINING PROTEIN-RELATED"/>
    <property type="match status" value="1"/>
</dbReference>
<keyword evidence="4" id="KW-1185">Reference proteome</keyword>
<feature type="domain" description="Alpha/beta hydrolase fold-3" evidence="2">
    <location>
        <begin position="127"/>
        <end position="344"/>
    </location>
</feature>
<comment type="caution">
    <text evidence="3">The sequence shown here is derived from an EMBL/GenBank/DDBJ whole genome shotgun (WGS) entry which is preliminary data.</text>
</comment>
<organism evidence="3 4">
    <name type="scientific">Synchytrium microbalum</name>
    <dbReference type="NCBI Taxonomy" id="1806994"/>
    <lineage>
        <taxon>Eukaryota</taxon>
        <taxon>Fungi</taxon>
        <taxon>Fungi incertae sedis</taxon>
        <taxon>Chytridiomycota</taxon>
        <taxon>Chytridiomycota incertae sedis</taxon>
        <taxon>Chytridiomycetes</taxon>
        <taxon>Synchytriales</taxon>
        <taxon>Synchytriaceae</taxon>
        <taxon>Synchytrium</taxon>
    </lineage>
</organism>
<evidence type="ECO:0000313" key="3">
    <source>
        <dbReference type="EMBL" id="TPX34291.1"/>
    </source>
</evidence>
<dbReference type="InterPro" id="IPR013094">
    <property type="entry name" value="AB_hydrolase_3"/>
</dbReference>
<proteinExistence type="predicted"/>
<protein>
    <recommendedName>
        <fullName evidence="2">Alpha/beta hydrolase fold-3 domain-containing protein</fullName>
    </recommendedName>
</protein>
<dbReference type="Pfam" id="PF07859">
    <property type="entry name" value="Abhydrolase_3"/>
    <property type="match status" value="1"/>
</dbReference>
<evidence type="ECO:0000256" key="1">
    <source>
        <dbReference type="ARBA" id="ARBA00022801"/>
    </source>
</evidence>
<dbReference type="Proteomes" id="UP000319731">
    <property type="component" value="Unassembled WGS sequence"/>
</dbReference>
<dbReference type="RefSeq" id="XP_031025055.1">
    <property type="nucleotide sequence ID" value="XM_031168862.1"/>
</dbReference>
<dbReference type="InterPro" id="IPR029058">
    <property type="entry name" value="AB_hydrolase_fold"/>
</dbReference>
<dbReference type="Gene3D" id="3.40.50.1820">
    <property type="entry name" value="alpha/beta hydrolase"/>
    <property type="match status" value="1"/>
</dbReference>
<name>A0A507C491_9FUNG</name>
<evidence type="ECO:0000313" key="4">
    <source>
        <dbReference type="Proteomes" id="UP000319731"/>
    </source>
</evidence>
<dbReference type="InterPro" id="IPR050300">
    <property type="entry name" value="GDXG_lipolytic_enzyme"/>
</dbReference>
<dbReference type="SUPFAM" id="SSF53474">
    <property type="entry name" value="alpha/beta-Hydrolases"/>
    <property type="match status" value="1"/>
</dbReference>